<protein>
    <submittedName>
        <fullName evidence="1">Carboxypeptidase-like regulatory domain-containing protein</fullName>
    </submittedName>
</protein>
<gene>
    <name evidence="1" type="ORF">SNF14_08300</name>
</gene>
<evidence type="ECO:0000313" key="2">
    <source>
        <dbReference type="Proteomes" id="UP001285855"/>
    </source>
</evidence>
<dbReference type="InterPro" id="IPR008969">
    <property type="entry name" value="CarboxyPept-like_regulatory"/>
</dbReference>
<dbReference type="SUPFAM" id="SSF49464">
    <property type="entry name" value="Carboxypeptidase regulatory domain-like"/>
    <property type="match status" value="1"/>
</dbReference>
<accession>A0ABU5ELX6</accession>
<dbReference type="RefSeq" id="WP_320555705.1">
    <property type="nucleotide sequence ID" value="NZ_JAXDAE010000007.1"/>
</dbReference>
<dbReference type="Proteomes" id="UP001285855">
    <property type="component" value="Unassembled WGS sequence"/>
</dbReference>
<reference evidence="1 2" key="1">
    <citation type="submission" date="2023-11" db="EMBL/GenBank/DDBJ databases">
        <title>Winogradskyella pelagius sp. nov., isolated from coastal sediment.</title>
        <authorList>
            <person name="Li F."/>
        </authorList>
    </citation>
    <scope>NUCLEOTIDE SEQUENCE [LARGE SCALE GENOMIC DNA]</scope>
    <source>
        <strain evidence="1 2">KCTC 23502</strain>
    </source>
</reference>
<dbReference type="Pfam" id="PF13715">
    <property type="entry name" value="CarbopepD_reg_2"/>
    <property type="match status" value="1"/>
</dbReference>
<dbReference type="EMBL" id="JAXDAE010000007">
    <property type="protein sequence ID" value="MDY2587337.1"/>
    <property type="molecule type" value="Genomic_DNA"/>
</dbReference>
<keyword evidence="2" id="KW-1185">Reference proteome</keyword>
<name>A0ABU5ELX6_9FLAO</name>
<sequence>MKTHALTPRNIFKTFGLAIALMMILFTFNTTYGQTKEATQERTIKGLVTNEDGPLPGANITLEGTRIGAVTNNDGEFTFPKKLKTGDVLIFSYLGYETQKIAITDNTSFITLELTPDMVEMIGAVDTNKPYKSKRKKN</sequence>
<proteinExistence type="predicted"/>
<organism evidence="1 2">
    <name type="scientific">Winogradskyella aquimaris</name>
    <dbReference type="NCBI Taxonomy" id="864074"/>
    <lineage>
        <taxon>Bacteria</taxon>
        <taxon>Pseudomonadati</taxon>
        <taxon>Bacteroidota</taxon>
        <taxon>Flavobacteriia</taxon>
        <taxon>Flavobacteriales</taxon>
        <taxon>Flavobacteriaceae</taxon>
        <taxon>Winogradskyella</taxon>
    </lineage>
</organism>
<comment type="caution">
    <text evidence="1">The sequence shown here is derived from an EMBL/GenBank/DDBJ whole genome shotgun (WGS) entry which is preliminary data.</text>
</comment>
<evidence type="ECO:0000313" key="1">
    <source>
        <dbReference type="EMBL" id="MDY2587337.1"/>
    </source>
</evidence>
<dbReference type="Gene3D" id="2.60.40.1120">
    <property type="entry name" value="Carboxypeptidase-like, regulatory domain"/>
    <property type="match status" value="1"/>
</dbReference>